<organism evidence="10">
    <name type="scientific">freshwater metagenome</name>
    <dbReference type="NCBI Taxonomy" id="449393"/>
    <lineage>
        <taxon>unclassified sequences</taxon>
        <taxon>metagenomes</taxon>
        <taxon>ecological metagenomes</taxon>
    </lineage>
</organism>
<feature type="transmembrane region" description="Helical" evidence="6">
    <location>
        <begin position="171"/>
        <end position="192"/>
    </location>
</feature>
<evidence type="ECO:0000256" key="2">
    <source>
        <dbReference type="ARBA" id="ARBA00022692"/>
    </source>
</evidence>
<comment type="subcellular location">
    <subcellularLocation>
        <location evidence="1">Membrane</location>
        <topology evidence="1">Multi-pass membrane protein</topology>
    </subcellularLocation>
</comment>
<sequence length="492" mass="54513">MQKENQIPEIDSAGMLRFLWRQLTSMRTALILLLLLGVASVPGSLIPQRSQNPMSVREYFLNDPTLAKWFDHFSLFDVYSSPWFSAIYILLFISLIGCVLPRTFEHFKLARALPPLTPKNLERMEFHKSWQGQGGEYEFAKTWLKKNRFRVREFDGALSAEKGYLRETGNLLFHLSLILVLIGVSLGGLFGMKGEAIVNVGEKFVNIPTSYDSLSYGKLFSDKSLPSFSIKVKDFVAKYNLITNAPEDYTLTVDTIESPGALPVNHIIKVNSPLGFGSTNVYLQANGYSPVVTVRDSNNQIVLQGPVPFLPQDANLTSIGAIKVPDSNPQLGFVASFLPTAARDKVRGGISSFPEALDPKLLFSVWKGDLGLDRGVPQSVYRLDTSKMEKIGLHSLQVGQTFTFPEGSITFDGVTPWVNLQIVRDPGKLYALLGGIAAIFGLLASLFTRRRRIWIRVNENGIVEVAGLAKNGAPGLENEISKLAELLERVKS</sequence>
<feature type="transmembrane region" description="Helical" evidence="6">
    <location>
        <begin position="429"/>
        <end position="447"/>
    </location>
</feature>
<dbReference type="Pfam" id="PF05140">
    <property type="entry name" value="ResB"/>
    <property type="match status" value="1"/>
</dbReference>
<evidence type="ECO:0000313" key="9">
    <source>
        <dbReference type="EMBL" id="CAB4895478.1"/>
    </source>
</evidence>
<name>A0A6J7MK87_9ZZZZ</name>
<evidence type="ECO:0000256" key="1">
    <source>
        <dbReference type="ARBA" id="ARBA00004141"/>
    </source>
</evidence>
<keyword evidence="2 6" id="KW-0812">Transmembrane</keyword>
<dbReference type="PANTHER" id="PTHR31566:SF0">
    <property type="entry name" value="CYTOCHROME C BIOGENESIS PROTEIN CCS1, CHLOROPLASTIC"/>
    <property type="match status" value="1"/>
</dbReference>
<protein>
    <submittedName>
        <fullName evidence="10">Unannotated protein</fullName>
    </submittedName>
</protein>
<evidence type="ECO:0000256" key="5">
    <source>
        <dbReference type="ARBA" id="ARBA00023136"/>
    </source>
</evidence>
<dbReference type="GO" id="GO:0017004">
    <property type="term" value="P:cytochrome complex assembly"/>
    <property type="evidence" value="ECO:0007669"/>
    <property type="project" value="UniProtKB-KW"/>
</dbReference>
<feature type="domain" description="ResB-like" evidence="7">
    <location>
        <begin position="26"/>
        <end position="480"/>
    </location>
</feature>
<evidence type="ECO:0000313" key="11">
    <source>
        <dbReference type="EMBL" id="CAB5013573.1"/>
    </source>
</evidence>
<evidence type="ECO:0000256" key="3">
    <source>
        <dbReference type="ARBA" id="ARBA00022748"/>
    </source>
</evidence>
<evidence type="ECO:0000256" key="6">
    <source>
        <dbReference type="SAM" id="Phobius"/>
    </source>
</evidence>
<evidence type="ECO:0000313" key="8">
    <source>
        <dbReference type="EMBL" id="CAB4777905.1"/>
    </source>
</evidence>
<dbReference type="InterPro" id="IPR007816">
    <property type="entry name" value="ResB-like_domain"/>
</dbReference>
<proteinExistence type="predicted"/>
<keyword evidence="5 6" id="KW-0472">Membrane</keyword>
<feature type="transmembrane region" description="Helical" evidence="6">
    <location>
        <begin position="83"/>
        <end position="101"/>
    </location>
</feature>
<dbReference type="EMBL" id="CAFBOP010000006">
    <property type="protein sequence ID" value="CAB4979632.1"/>
    <property type="molecule type" value="Genomic_DNA"/>
</dbReference>
<dbReference type="InterPro" id="IPR023494">
    <property type="entry name" value="Cyt_c_bgen_Ccs1/CcsB/ResB"/>
</dbReference>
<dbReference type="EMBL" id="CAFAAC010000002">
    <property type="protein sequence ID" value="CAB4777905.1"/>
    <property type="molecule type" value="Genomic_DNA"/>
</dbReference>
<keyword evidence="3" id="KW-0201">Cytochrome c-type biogenesis</keyword>
<evidence type="ECO:0000256" key="4">
    <source>
        <dbReference type="ARBA" id="ARBA00022989"/>
    </source>
</evidence>
<dbReference type="AlphaFoldDB" id="A0A6J7MK87"/>
<dbReference type="EMBL" id="CAFBMN010000004">
    <property type="protein sequence ID" value="CAB4895478.1"/>
    <property type="molecule type" value="Genomic_DNA"/>
</dbReference>
<evidence type="ECO:0000259" key="7">
    <source>
        <dbReference type="Pfam" id="PF05140"/>
    </source>
</evidence>
<reference evidence="10" key="1">
    <citation type="submission" date="2020-05" db="EMBL/GenBank/DDBJ databases">
        <authorList>
            <person name="Chiriac C."/>
            <person name="Salcher M."/>
            <person name="Ghai R."/>
            <person name="Kavagutti S V."/>
        </authorList>
    </citation>
    <scope>NUCLEOTIDE SEQUENCE</scope>
</reference>
<evidence type="ECO:0000313" key="10">
    <source>
        <dbReference type="EMBL" id="CAB4979632.1"/>
    </source>
</evidence>
<dbReference type="PANTHER" id="PTHR31566">
    <property type="entry name" value="CYTOCHROME C BIOGENESIS PROTEIN CCS1, CHLOROPLASTIC"/>
    <property type="match status" value="1"/>
</dbReference>
<dbReference type="GO" id="GO:0016020">
    <property type="term" value="C:membrane"/>
    <property type="evidence" value="ECO:0007669"/>
    <property type="project" value="UniProtKB-SubCell"/>
</dbReference>
<dbReference type="EMBL" id="CAFBPP010000009">
    <property type="protein sequence ID" value="CAB5013573.1"/>
    <property type="molecule type" value="Genomic_DNA"/>
</dbReference>
<gene>
    <name evidence="8" type="ORF">UFOPK2967_00068</name>
    <name evidence="9" type="ORF">UFOPK3587_00164</name>
    <name evidence="10" type="ORF">UFOPK3984_00309</name>
    <name evidence="11" type="ORF">UFOPK4114_00398</name>
</gene>
<keyword evidence="4 6" id="KW-1133">Transmembrane helix</keyword>
<accession>A0A6J7MK87</accession>